<sequence length="164" mass="18888">MEALKITEVSISLSEILVAILVILTGSLGYIIKEQREKIKSIENQLSEKKYRVYHEIFSIFFDVFKAQKKLINTSNDDLALRMLDVKKDLIIYAPDRIVNKFFDWTNSTSSTNISPKHLKIFLELCVLIRKDMGHKKTSIGAPDILRAIIDGEDEFEKVKELLN</sequence>
<keyword evidence="3" id="KW-1185">Reference proteome</keyword>
<dbReference type="RefSeq" id="WP_196287730.1">
    <property type="nucleotide sequence ID" value="NZ_JADQDP010000004.1"/>
</dbReference>
<comment type="caution">
    <text evidence="2">The sequence shown here is derived from an EMBL/GenBank/DDBJ whole genome shotgun (WGS) entry which is preliminary data.</text>
</comment>
<evidence type="ECO:0000256" key="1">
    <source>
        <dbReference type="SAM" id="Phobius"/>
    </source>
</evidence>
<dbReference type="EMBL" id="JADQDP010000004">
    <property type="protein sequence ID" value="MBF9143374.1"/>
    <property type="molecule type" value="Genomic_DNA"/>
</dbReference>
<gene>
    <name evidence="2" type="ORF">I2I01_17145</name>
</gene>
<keyword evidence="1" id="KW-0812">Transmembrane</keyword>
<protein>
    <submittedName>
        <fullName evidence="2">Uncharacterized protein</fullName>
    </submittedName>
</protein>
<evidence type="ECO:0000313" key="3">
    <source>
        <dbReference type="Proteomes" id="UP000645610"/>
    </source>
</evidence>
<dbReference type="AlphaFoldDB" id="A0A931BGZ2"/>
<dbReference type="Proteomes" id="UP000645610">
    <property type="component" value="Unassembled WGS sequence"/>
</dbReference>
<keyword evidence="1" id="KW-1133">Transmembrane helix</keyword>
<feature type="transmembrane region" description="Helical" evidence="1">
    <location>
        <begin position="12"/>
        <end position="32"/>
    </location>
</feature>
<accession>A0A931BGZ2</accession>
<name>A0A931BGZ2_9BACT</name>
<organism evidence="2 3">
    <name type="scientific">Hymenobacter properus</name>
    <dbReference type="NCBI Taxonomy" id="2791026"/>
    <lineage>
        <taxon>Bacteria</taxon>
        <taxon>Pseudomonadati</taxon>
        <taxon>Bacteroidota</taxon>
        <taxon>Cytophagia</taxon>
        <taxon>Cytophagales</taxon>
        <taxon>Hymenobacteraceae</taxon>
        <taxon>Hymenobacter</taxon>
    </lineage>
</organism>
<keyword evidence="1" id="KW-0472">Membrane</keyword>
<proteinExistence type="predicted"/>
<reference evidence="2 3" key="1">
    <citation type="submission" date="2020-11" db="EMBL/GenBank/DDBJ databases">
        <authorList>
            <person name="Kim M.K."/>
        </authorList>
    </citation>
    <scope>NUCLEOTIDE SEQUENCE [LARGE SCALE GENOMIC DNA]</scope>
    <source>
        <strain evidence="2 3">BT439</strain>
    </source>
</reference>
<evidence type="ECO:0000313" key="2">
    <source>
        <dbReference type="EMBL" id="MBF9143374.1"/>
    </source>
</evidence>